<dbReference type="Gene3D" id="2.130.10.10">
    <property type="entry name" value="YVTN repeat-like/Quinoprotein amine dehydrogenase"/>
    <property type="match status" value="1"/>
</dbReference>
<evidence type="ECO:0000256" key="2">
    <source>
        <dbReference type="ARBA" id="ARBA00011059"/>
    </source>
</evidence>
<comment type="caution">
    <text evidence="12">The sequence shown here is derived from an EMBL/GenBank/DDBJ whole genome shotgun (WGS) entry which is preliminary data.</text>
</comment>
<protein>
    <submittedName>
        <fullName evidence="12">Dynein intermediate chain</fullName>
    </submittedName>
</protein>
<dbReference type="PANTHER" id="PTHR12442:SF11">
    <property type="entry name" value="DYNEIN AXONEMAL INTERMEDIATE CHAIN 1"/>
    <property type="match status" value="1"/>
</dbReference>
<keyword evidence="8" id="KW-0505">Motor protein</keyword>
<evidence type="ECO:0000256" key="5">
    <source>
        <dbReference type="ARBA" id="ARBA00022701"/>
    </source>
</evidence>
<evidence type="ECO:0000256" key="4">
    <source>
        <dbReference type="ARBA" id="ARBA00022574"/>
    </source>
</evidence>
<reference evidence="12 13" key="1">
    <citation type="journal article" date="2018" name="Sci. Rep.">
        <title>Genomic signatures of local adaptation to the degree of environmental predictability in rotifers.</title>
        <authorList>
            <person name="Franch-Gras L."/>
            <person name="Hahn C."/>
            <person name="Garcia-Roger E.M."/>
            <person name="Carmona M.J."/>
            <person name="Serra M."/>
            <person name="Gomez A."/>
        </authorList>
    </citation>
    <scope>NUCLEOTIDE SEQUENCE [LARGE SCALE GENOMIC DNA]</scope>
    <source>
        <strain evidence="12">HYR1</strain>
    </source>
</reference>
<dbReference type="GO" id="GO:0045503">
    <property type="term" value="F:dynein light chain binding"/>
    <property type="evidence" value="ECO:0007669"/>
    <property type="project" value="TreeGrafter"/>
</dbReference>
<evidence type="ECO:0000256" key="1">
    <source>
        <dbReference type="ARBA" id="ARBA00004430"/>
    </source>
</evidence>
<dbReference type="GO" id="GO:0045504">
    <property type="term" value="F:dynein heavy chain binding"/>
    <property type="evidence" value="ECO:0007669"/>
    <property type="project" value="TreeGrafter"/>
</dbReference>
<evidence type="ECO:0000256" key="3">
    <source>
        <dbReference type="ARBA" id="ARBA00022490"/>
    </source>
</evidence>
<dbReference type="GO" id="GO:0036157">
    <property type="term" value="C:outer dynein arm"/>
    <property type="evidence" value="ECO:0007669"/>
    <property type="project" value="TreeGrafter"/>
</dbReference>
<organism evidence="12 13">
    <name type="scientific">Brachionus plicatilis</name>
    <name type="common">Marine rotifer</name>
    <name type="synonym">Brachionus muelleri</name>
    <dbReference type="NCBI Taxonomy" id="10195"/>
    <lineage>
        <taxon>Eukaryota</taxon>
        <taxon>Metazoa</taxon>
        <taxon>Spiralia</taxon>
        <taxon>Gnathifera</taxon>
        <taxon>Rotifera</taxon>
        <taxon>Eurotatoria</taxon>
        <taxon>Monogononta</taxon>
        <taxon>Pseudotrocha</taxon>
        <taxon>Ploima</taxon>
        <taxon>Brachionidae</taxon>
        <taxon>Brachionus</taxon>
    </lineage>
</organism>
<proteinExistence type="inferred from homology"/>
<dbReference type="SUPFAM" id="SSF50978">
    <property type="entry name" value="WD40 repeat-like"/>
    <property type="match status" value="1"/>
</dbReference>
<dbReference type="GO" id="GO:0005874">
    <property type="term" value="C:microtubule"/>
    <property type="evidence" value="ECO:0007669"/>
    <property type="project" value="UniProtKB-KW"/>
</dbReference>
<dbReference type="InterPro" id="IPR001680">
    <property type="entry name" value="WD40_rpt"/>
</dbReference>
<evidence type="ECO:0000256" key="11">
    <source>
        <dbReference type="PROSITE-ProRule" id="PRU00221"/>
    </source>
</evidence>
<accession>A0A3M7P8S2</accession>
<keyword evidence="13" id="KW-1185">Reference proteome</keyword>
<dbReference type="Proteomes" id="UP000276133">
    <property type="component" value="Unassembled WGS sequence"/>
</dbReference>
<feature type="non-terminal residue" evidence="12">
    <location>
        <position position="1"/>
    </location>
</feature>
<evidence type="ECO:0000256" key="6">
    <source>
        <dbReference type="ARBA" id="ARBA00022737"/>
    </source>
</evidence>
<dbReference type="PROSITE" id="PS50082">
    <property type="entry name" value="WD_REPEATS_2"/>
    <property type="match status" value="1"/>
</dbReference>
<dbReference type="EMBL" id="REGN01012407">
    <property type="protein sequence ID" value="RMZ95468.1"/>
    <property type="molecule type" value="Genomic_DNA"/>
</dbReference>
<gene>
    <name evidence="12" type="ORF">BpHYR1_030487</name>
</gene>
<dbReference type="InterPro" id="IPR036322">
    <property type="entry name" value="WD40_repeat_dom_sf"/>
</dbReference>
<comment type="subcellular location">
    <subcellularLocation>
        <location evidence="1">Cytoplasm</location>
        <location evidence="1">Cytoskeleton</location>
        <location evidence="1">Cilium axoneme</location>
    </subcellularLocation>
</comment>
<comment type="similarity">
    <text evidence="2">Belongs to the dynein intermediate chain family.</text>
</comment>
<feature type="repeat" description="WD" evidence="11">
    <location>
        <begin position="39"/>
        <end position="72"/>
    </location>
</feature>
<name>A0A3M7P8S2_BRAPC</name>
<dbReference type="OrthoDB" id="10261376at2759"/>
<keyword evidence="6" id="KW-0677">Repeat</keyword>
<dbReference type="PROSITE" id="PS50294">
    <property type="entry name" value="WD_REPEATS_REGION"/>
    <property type="match status" value="1"/>
</dbReference>
<dbReference type="Pfam" id="PF00400">
    <property type="entry name" value="WD40"/>
    <property type="match status" value="2"/>
</dbReference>
<evidence type="ECO:0000256" key="9">
    <source>
        <dbReference type="ARBA" id="ARBA00023212"/>
    </source>
</evidence>
<evidence type="ECO:0000313" key="13">
    <source>
        <dbReference type="Proteomes" id="UP000276133"/>
    </source>
</evidence>
<evidence type="ECO:0000256" key="7">
    <source>
        <dbReference type="ARBA" id="ARBA00023017"/>
    </source>
</evidence>
<sequence>SGTCIDFNSQEVDLYIVGTEEGKVLEYSSLHKEKILTIFDAHSLPIYSIKWNPFFKRIFITCSADFSVKIWDHRYKNPLIVYELSAPVCDVQWAPFSSTVFAALTLDGNIHIYDIYLNIAKPLCVQNVILKKKLRITHVCFSPFFPILVVGDEKGSISSFKLSPNLRSLQRDNTLGSISILNKETFEQDKIRNILSQEAELNPELVETNRKNYKFERIYVKKTEVDQDEDEEEKNPKKNK</sequence>
<dbReference type="AlphaFoldDB" id="A0A3M7P8S2"/>
<keyword evidence="4 11" id="KW-0853">WD repeat</keyword>
<keyword evidence="5" id="KW-0493">Microtubule</keyword>
<keyword evidence="7" id="KW-0243">Dynein</keyword>
<dbReference type="GO" id="GO:0036158">
    <property type="term" value="P:outer dynein arm assembly"/>
    <property type="evidence" value="ECO:0007669"/>
    <property type="project" value="TreeGrafter"/>
</dbReference>
<keyword evidence="3" id="KW-0963">Cytoplasm</keyword>
<evidence type="ECO:0000256" key="8">
    <source>
        <dbReference type="ARBA" id="ARBA00023175"/>
    </source>
</evidence>
<evidence type="ECO:0000256" key="10">
    <source>
        <dbReference type="ARBA" id="ARBA00023273"/>
    </source>
</evidence>
<dbReference type="PANTHER" id="PTHR12442">
    <property type="entry name" value="DYNEIN INTERMEDIATE CHAIN"/>
    <property type="match status" value="1"/>
</dbReference>
<dbReference type="STRING" id="10195.A0A3M7P8S2"/>
<dbReference type="InterPro" id="IPR050687">
    <property type="entry name" value="Dynein_IC"/>
</dbReference>
<dbReference type="InterPro" id="IPR015943">
    <property type="entry name" value="WD40/YVTN_repeat-like_dom_sf"/>
</dbReference>
<keyword evidence="10" id="KW-0966">Cell projection</keyword>
<keyword evidence="9" id="KW-0206">Cytoskeleton</keyword>
<dbReference type="GO" id="GO:0003341">
    <property type="term" value="P:cilium movement"/>
    <property type="evidence" value="ECO:0007669"/>
    <property type="project" value="TreeGrafter"/>
</dbReference>
<evidence type="ECO:0000313" key="12">
    <source>
        <dbReference type="EMBL" id="RMZ95468.1"/>
    </source>
</evidence>
<dbReference type="SMART" id="SM00320">
    <property type="entry name" value="WD40"/>
    <property type="match status" value="3"/>
</dbReference>